<keyword evidence="2" id="KW-0472">Membrane</keyword>
<evidence type="ECO:0000256" key="2">
    <source>
        <dbReference type="SAM" id="Phobius"/>
    </source>
</evidence>
<feature type="transmembrane region" description="Helical" evidence="2">
    <location>
        <begin position="28"/>
        <end position="47"/>
    </location>
</feature>
<evidence type="ECO:0000313" key="4">
    <source>
        <dbReference type="Proteomes" id="UP000518300"/>
    </source>
</evidence>
<dbReference type="EMBL" id="JABBJJ010000005">
    <property type="protein sequence ID" value="NMO13603.1"/>
    <property type="molecule type" value="Genomic_DNA"/>
</dbReference>
<name>A0A848LA89_9BACT</name>
<dbReference type="Pfam" id="PF11219">
    <property type="entry name" value="DUF3014"/>
    <property type="match status" value="1"/>
</dbReference>
<keyword evidence="2" id="KW-1133">Transmembrane helix</keyword>
<dbReference type="AlphaFoldDB" id="A0A848LA89"/>
<feature type="compositionally biased region" description="Pro residues" evidence="1">
    <location>
        <begin position="1"/>
        <end position="19"/>
    </location>
</feature>
<gene>
    <name evidence="3" type="ORF">HG543_01825</name>
</gene>
<organism evidence="3 4">
    <name type="scientific">Pyxidicoccus fallax</name>
    <dbReference type="NCBI Taxonomy" id="394095"/>
    <lineage>
        <taxon>Bacteria</taxon>
        <taxon>Pseudomonadati</taxon>
        <taxon>Myxococcota</taxon>
        <taxon>Myxococcia</taxon>
        <taxon>Myxococcales</taxon>
        <taxon>Cystobacterineae</taxon>
        <taxon>Myxococcaceae</taxon>
        <taxon>Pyxidicoccus</taxon>
    </lineage>
</organism>
<accession>A0A848LA89</accession>
<feature type="region of interest" description="Disordered" evidence="1">
    <location>
        <begin position="1"/>
        <end position="23"/>
    </location>
</feature>
<evidence type="ECO:0000313" key="3">
    <source>
        <dbReference type="EMBL" id="NMO13603.1"/>
    </source>
</evidence>
<comment type="caution">
    <text evidence="3">The sequence shown here is derived from an EMBL/GenBank/DDBJ whole genome shotgun (WGS) entry which is preliminary data.</text>
</comment>
<proteinExistence type="predicted"/>
<protein>
    <submittedName>
        <fullName evidence="3">DUF3014 domain-containing protein</fullName>
    </submittedName>
</protein>
<evidence type="ECO:0000256" key="1">
    <source>
        <dbReference type="SAM" id="MobiDB-lite"/>
    </source>
</evidence>
<keyword evidence="2" id="KW-0812">Transmembrane</keyword>
<reference evidence="3 4" key="1">
    <citation type="submission" date="2020-04" db="EMBL/GenBank/DDBJ databases">
        <title>Draft genome of Pyxidicoccus fallax type strain.</title>
        <authorList>
            <person name="Whitworth D.E."/>
        </authorList>
    </citation>
    <scope>NUCLEOTIDE SEQUENCE [LARGE SCALE GENOMIC DNA]</scope>
    <source>
        <strain evidence="3 4">DSM 14698</strain>
    </source>
</reference>
<sequence length="271" mass="28808">MSDPMHPTPAGVPPTPSSPSPGGNRVKTLVVVLGLAGVAVIASYFGLRRHEERPPEVAATPVVDAGVAAAPPEESLPESDGRVRDAMGRLSTEPEFAKWLQEKDLVRRFTAAVNNVAEGASPRMVLGFLAPAGGFEVAGAQGKTTIEPRSYARYDTVARVFGSLDAQAAGSVYRELKSLIDQAHRELAPPGQAFDGTFSRAIQHLLTVPIPEGPVEVQPQGALYVYASPELEGLSAAQKHLLRMGPQNMRIIQGKLRELQSSLGLPPVAER</sequence>
<keyword evidence="4" id="KW-1185">Reference proteome</keyword>
<dbReference type="Proteomes" id="UP000518300">
    <property type="component" value="Unassembled WGS sequence"/>
</dbReference>
<dbReference type="InterPro" id="IPR021382">
    <property type="entry name" value="DUF3014"/>
</dbReference>